<dbReference type="SMART" id="SM00320">
    <property type="entry name" value="WD40"/>
    <property type="match status" value="4"/>
</dbReference>
<dbReference type="AlphaFoldDB" id="A0A067PZS5"/>
<evidence type="ECO:0000256" key="4">
    <source>
        <dbReference type="PROSITE-ProRule" id="PRU00221"/>
    </source>
</evidence>
<dbReference type="InterPro" id="IPR015943">
    <property type="entry name" value="WD40/YVTN_repeat-like_dom_sf"/>
</dbReference>
<keyword evidence="6" id="KW-1185">Reference proteome</keyword>
<gene>
    <name evidence="5" type="ORF">JAAARDRAFT_34097</name>
</gene>
<evidence type="ECO:0000313" key="6">
    <source>
        <dbReference type="Proteomes" id="UP000027265"/>
    </source>
</evidence>
<dbReference type="STRING" id="933084.A0A067PZS5"/>
<evidence type="ECO:0000256" key="3">
    <source>
        <dbReference type="ARBA" id="ARBA00022737"/>
    </source>
</evidence>
<evidence type="ECO:0008006" key="7">
    <source>
        <dbReference type="Google" id="ProtNLM"/>
    </source>
</evidence>
<dbReference type="PANTHER" id="PTHR10971">
    <property type="entry name" value="MRNA EXPORT FACTOR AND BUB3"/>
    <property type="match status" value="1"/>
</dbReference>
<proteinExistence type="inferred from homology"/>
<organism evidence="5 6">
    <name type="scientific">Jaapia argillacea MUCL 33604</name>
    <dbReference type="NCBI Taxonomy" id="933084"/>
    <lineage>
        <taxon>Eukaryota</taxon>
        <taxon>Fungi</taxon>
        <taxon>Dikarya</taxon>
        <taxon>Basidiomycota</taxon>
        <taxon>Agaricomycotina</taxon>
        <taxon>Agaricomycetes</taxon>
        <taxon>Agaricomycetidae</taxon>
        <taxon>Jaapiales</taxon>
        <taxon>Jaapiaceae</taxon>
        <taxon>Jaapia</taxon>
    </lineage>
</organism>
<evidence type="ECO:0000313" key="5">
    <source>
        <dbReference type="EMBL" id="KDQ59375.1"/>
    </source>
</evidence>
<dbReference type="FunCoup" id="A0A067PZS5">
    <property type="interactions" value="1042"/>
</dbReference>
<dbReference type="InterPro" id="IPR020472">
    <property type="entry name" value="WD40_PAC1"/>
</dbReference>
<dbReference type="PRINTS" id="PR00320">
    <property type="entry name" value="GPROTEINBRPT"/>
</dbReference>
<feature type="repeat" description="WD" evidence="4">
    <location>
        <begin position="107"/>
        <end position="150"/>
    </location>
</feature>
<evidence type="ECO:0000256" key="1">
    <source>
        <dbReference type="ARBA" id="ARBA00007830"/>
    </source>
</evidence>
<sequence>MSFFGTSASAPTPLAVQDIEVADPPTDSVSSLAFAPAADFLAAGSWDNHVRIYEVNSTGRTQGKAMYSHEGPVLSVCWNKEGTKLISGGVDNAARMFDLTTGQSQQVAAHDSAVKVVKWIDSPQGGILATASWDKTVKYWDLRSAQPIGTINFPERCYAMDVTYPLMVVGTADRKFHMVNLSNPMTIHKTITSPLSHQTRVVACSNTGDSFAMGSVEGRVGVHFVDEKNFSKNFTFRCHRREKAPNMKDQSLVFAVNDLAFHPVQGTLSSCGSDGVINIWDTDARVRVKNFDPCPGPVSATCFNRNGTILAYAVSYDWSKGHSGMTPGHVNKLMLHACKDDEVKKKLKR</sequence>
<dbReference type="InParanoid" id="A0A067PZS5"/>
<keyword evidence="3" id="KW-0677">Repeat</keyword>
<feature type="repeat" description="WD" evidence="4">
    <location>
        <begin position="22"/>
        <end position="63"/>
    </location>
</feature>
<reference evidence="6" key="1">
    <citation type="journal article" date="2014" name="Proc. Natl. Acad. Sci. U.S.A.">
        <title>Extensive sampling of basidiomycete genomes demonstrates inadequacy of the white-rot/brown-rot paradigm for wood decay fungi.</title>
        <authorList>
            <person name="Riley R."/>
            <person name="Salamov A.A."/>
            <person name="Brown D.W."/>
            <person name="Nagy L.G."/>
            <person name="Floudas D."/>
            <person name="Held B.W."/>
            <person name="Levasseur A."/>
            <person name="Lombard V."/>
            <person name="Morin E."/>
            <person name="Otillar R."/>
            <person name="Lindquist E.A."/>
            <person name="Sun H."/>
            <person name="LaButti K.M."/>
            <person name="Schmutz J."/>
            <person name="Jabbour D."/>
            <person name="Luo H."/>
            <person name="Baker S.E."/>
            <person name="Pisabarro A.G."/>
            <person name="Walton J.D."/>
            <person name="Blanchette R.A."/>
            <person name="Henrissat B."/>
            <person name="Martin F."/>
            <person name="Cullen D."/>
            <person name="Hibbett D.S."/>
            <person name="Grigoriev I.V."/>
        </authorList>
    </citation>
    <scope>NUCLEOTIDE SEQUENCE [LARGE SCALE GENOMIC DNA]</scope>
    <source>
        <strain evidence="6">MUCL 33604</strain>
    </source>
</reference>
<evidence type="ECO:0000256" key="2">
    <source>
        <dbReference type="ARBA" id="ARBA00022574"/>
    </source>
</evidence>
<dbReference type="HOGENOM" id="CLU_038526_1_0_1"/>
<feature type="repeat" description="WD" evidence="4">
    <location>
        <begin position="256"/>
        <end position="290"/>
    </location>
</feature>
<feature type="repeat" description="WD" evidence="4">
    <location>
        <begin position="66"/>
        <end position="107"/>
    </location>
</feature>
<dbReference type="Gene3D" id="2.130.10.10">
    <property type="entry name" value="YVTN repeat-like/Quinoprotein amine dehydrogenase"/>
    <property type="match status" value="1"/>
</dbReference>
<keyword evidence="2 4" id="KW-0853">WD repeat</keyword>
<dbReference type="InterPro" id="IPR001680">
    <property type="entry name" value="WD40_rpt"/>
</dbReference>
<dbReference type="InterPro" id="IPR036322">
    <property type="entry name" value="WD40_repeat_dom_sf"/>
</dbReference>
<dbReference type="PROSITE" id="PS50294">
    <property type="entry name" value="WD_REPEATS_REGION"/>
    <property type="match status" value="2"/>
</dbReference>
<dbReference type="FunFam" id="2.130.10.10:FF:000190">
    <property type="entry name" value="Nuclear pore complex subunit"/>
    <property type="match status" value="1"/>
</dbReference>
<dbReference type="PROSITE" id="PS50082">
    <property type="entry name" value="WD_REPEATS_2"/>
    <property type="match status" value="4"/>
</dbReference>
<name>A0A067PZS5_9AGAM</name>
<dbReference type="SUPFAM" id="SSF50978">
    <property type="entry name" value="WD40 repeat-like"/>
    <property type="match status" value="1"/>
</dbReference>
<dbReference type="Proteomes" id="UP000027265">
    <property type="component" value="Unassembled WGS sequence"/>
</dbReference>
<dbReference type="Pfam" id="PF00400">
    <property type="entry name" value="WD40"/>
    <property type="match status" value="4"/>
</dbReference>
<dbReference type="OrthoDB" id="256303at2759"/>
<protein>
    <recommendedName>
        <fullName evidence="7">Anaphase-promoting complex subunit 4 WD40 domain-containing protein</fullName>
    </recommendedName>
</protein>
<dbReference type="EMBL" id="KL197716">
    <property type="protein sequence ID" value="KDQ59375.1"/>
    <property type="molecule type" value="Genomic_DNA"/>
</dbReference>
<accession>A0A067PZS5</accession>
<comment type="similarity">
    <text evidence="1">Belongs to the WD repeat rae1 family.</text>
</comment>